<proteinExistence type="predicted"/>
<name>A0ABD3MIC3_9STRA</name>
<dbReference type="Proteomes" id="UP001530293">
    <property type="component" value="Unassembled WGS sequence"/>
</dbReference>
<accession>A0ABD3MIC3</accession>
<evidence type="ECO:0000313" key="3">
    <source>
        <dbReference type="EMBL" id="KAL3763825.1"/>
    </source>
</evidence>
<keyword evidence="2" id="KW-0472">Membrane</keyword>
<feature type="non-terminal residue" evidence="3">
    <location>
        <position position="1"/>
    </location>
</feature>
<keyword evidence="4" id="KW-1185">Reference proteome</keyword>
<keyword evidence="2" id="KW-1133">Transmembrane helix</keyword>
<feature type="compositionally biased region" description="Low complexity" evidence="1">
    <location>
        <begin position="20"/>
        <end position="39"/>
    </location>
</feature>
<evidence type="ECO:0000256" key="2">
    <source>
        <dbReference type="SAM" id="Phobius"/>
    </source>
</evidence>
<reference evidence="3 4" key="1">
    <citation type="submission" date="2024-10" db="EMBL/GenBank/DDBJ databases">
        <title>Updated reference genomes for cyclostephanoid diatoms.</title>
        <authorList>
            <person name="Roberts W.R."/>
            <person name="Alverson A.J."/>
        </authorList>
    </citation>
    <scope>NUCLEOTIDE SEQUENCE [LARGE SCALE GENOMIC DNA]</scope>
    <source>
        <strain evidence="3 4">AJA232-27</strain>
    </source>
</reference>
<keyword evidence="2" id="KW-0812">Transmembrane</keyword>
<dbReference type="EMBL" id="JALLBG020000113">
    <property type="protein sequence ID" value="KAL3763825.1"/>
    <property type="molecule type" value="Genomic_DNA"/>
</dbReference>
<feature type="transmembrane region" description="Helical" evidence="2">
    <location>
        <begin position="156"/>
        <end position="176"/>
    </location>
</feature>
<feature type="region of interest" description="Disordered" evidence="1">
    <location>
        <begin position="1"/>
        <end position="45"/>
    </location>
</feature>
<organism evidence="3 4">
    <name type="scientific">Discostella pseudostelligera</name>
    <dbReference type="NCBI Taxonomy" id="259834"/>
    <lineage>
        <taxon>Eukaryota</taxon>
        <taxon>Sar</taxon>
        <taxon>Stramenopiles</taxon>
        <taxon>Ochrophyta</taxon>
        <taxon>Bacillariophyta</taxon>
        <taxon>Coscinodiscophyceae</taxon>
        <taxon>Thalassiosirophycidae</taxon>
        <taxon>Stephanodiscales</taxon>
        <taxon>Stephanodiscaceae</taxon>
        <taxon>Discostella</taxon>
    </lineage>
</organism>
<comment type="caution">
    <text evidence="3">The sequence shown here is derived from an EMBL/GenBank/DDBJ whole genome shotgun (WGS) entry which is preliminary data.</text>
</comment>
<dbReference type="AlphaFoldDB" id="A0ABD3MIC3"/>
<sequence length="263" mass="29767">IPTKTTFASRDDDDLENGCSSASSSRSRSSSFYSQGYESDSSDHYSQHDAELIDTIISTKFLVSYDDDGSNNKPPRRLSQCEQLVSRRRQSSFTLPMPTQPAPIVSTTSATAATNTRSLLFRQLWEAMIMPWNIADSHSQPTKYKCSTSHPASSQLLSRLIITILVVITFGGLLLFRHQQHQISSLQSQLTIINQHRLFLEHKQSELVTQLHSSDASLEQCKHTQKQMASAHEVVGNTMGALRREYTETRELLMRCQEEVRMR</sequence>
<evidence type="ECO:0000256" key="1">
    <source>
        <dbReference type="SAM" id="MobiDB-lite"/>
    </source>
</evidence>
<gene>
    <name evidence="3" type="ORF">ACHAWU_001885</name>
</gene>
<evidence type="ECO:0000313" key="4">
    <source>
        <dbReference type="Proteomes" id="UP001530293"/>
    </source>
</evidence>
<protein>
    <submittedName>
        <fullName evidence="3">Uncharacterized protein</fullName>
    </submittedName>
</protein>